<accession>A0A6N4TII2</accession>
<dbReference type="EMBL" id="AP019695">
    <property type="protein sequence ID" value="BBK22391.1"/>
    <property type="molecule type" value="Genomic_DNA"/>
</dbReference>
<dbReference type="KEGG" id="aarg:Aargi30884_12940"/>
<organism evidence="1 2">
    <name type="scientific">Amedibacterium intestinale</name>
    <dbReference type="NCBI Taxonomy" id="2583452"/>
    <lineage>
        <taxon>Bacteria</taxon>
        <taxon>Bacillati</taxon>
        <taxon>Bacillota</taxon>
        <taxon>Erysipelotrichia</taxon>
        <taxon>Erysipelotrichales</taxon>
        <taxon>Erysipelotrichaceae</taxon>
        <taxon>Amedibacterium</taxon>
    </lineage>
</organism>
<keyword evidence="2" id="KW-1185">Reference proteome</keyword>
<dbReference type="InterPro" id="IPR038475">
    <property type="entry name" value="RecG_C_sf"/>
</dbReference>
<reference evidence="2" key="1">
    <citation type="submission" date="2019-05" db="EMBL/GenBank/DDBJ databases">
        <title>Complete genome sequencing of Absiella argi strain JCM 30884.</title>
        <authorList>
            <person name="Sakamoto M."/>
            <person name="Murakami T."/>
            <person name="Mori H."/>
        </authorList>
    </citation>
    <scope>NUCLEOTIDE SEQUENCE [LARGE SCALE GENOMIC DNA]</scope>
    <source>
        <strain evidence="2">JCM 30884</strain>
    </source>
</reference>
<gene>
    <name evidence="1" type="ORF">Aargi30884_12940</name>
</gene>
<dbReference type="AlphaFoldDB" id="A0A6N4TII2"/>
<dbReference type="Proteomes" id="UP000464754">
    <property type="component" value="Chromosome"/>
</dbReference>
<sequence>MKGTQTYRNHKLVNIFDKLGLIENFGTGMPRTFDAYKNEDRKPVFEATDNFFYVHYLI</sequence>
<evidence type="ECO:0000313" key="2">
    <source>
        <dbReference type="Proteomes" id="UP000464754"/>
    </source>
</evidence>
<dbReference type="Gene3D" id="3.30.565.60">
    <property type="match status" value="1"/>
</dbReference>
<dbReference type="Pfam" id="PF13749">
    <property type="entry name" value="HATPase_c_4"/>
    <property type="match status" value="1"/>
</dbReference>
<evidence type="ECO:0000313" key="1">
    <source>
        <dbReference type="EMBL" id="BBK22391.1"/>
    </source>
</evidence>
<proteinExistence type="predicted"/>
<name>A0A6N4TII2_9FIRM</name>
<protein>
    <submittedName>
        <fullName evidence="1">Uncharacterized protein</fullName>
    </submittedName>
</protein>